<evidence type="ECO:0000313" key="2">
    <source>
        <dbReference type="EMBL" id="MFC5491893.1"/>
    </source>
</evidence>
<dbReference type="PANTHER" id="PTHR39173">
    <property type="entry name" value="ACETYLTRANSFERASE"/>
    <property type="match status" value="1"/>
</dbReference>
<dbReference type="Proteomes" id="UP001595956">
    <property type="component" value="Unassembled WGS sequence"/>
</dbReference>
<name>A0ABW0MWY3_9ACTN</name>
<accession>A0ABW0MWY3</accession>
<dbReference type="Pfam" id="PF13302">
    <property type="entry name" value="Acetyltransf_3"/>
    <property type="match status" value="1"/>
</dbReference>
<evidence type="ECO:0000313" key="3">
    <source>
        <dbReference type="Proteomes" id="UP001595956"/>
    </source>
</evidence>
<keyword evidence="3" id="KW-1185">Reference proteome</keyword>
<dbReference type="SUPFAM" id="SSF55729">
    <property type="entry name" value="Acyl-CoA N-acyltransferases (Nat)"/>
    <property type="match status" value="1"/>
</dbReference>
<dbReference type="PANTHER" id="PTHR39173:SF1">
    <property type="entry name" value="ACETYLTRANSFERASE"/>
    <property type="match status" value="1"/>
</dbReference>
<comment type="caution">
    <text evidence="2">The sequence shown here is derived from an EMBL/GenBank/DDBJ whole genome shotgun (WGS) entry which is preliminary data.</text>
</comment>
<dbReference type="InterPro" id="IPR016181">
    <property type="entry name" value="Acyl_CoA_acyltransferase"/>
</dbReference>
<sequence length="190" mass="20710">MTSLDRPDLRLRASWEEAVAEFAAADDFMHGSGTWDFEVLDTSAEGAPAVIEHLLAQADPATELPEGRVHCTYYWITDAGEFVGYLALRHSLTPWLLEEGGHIGYSVRPSRRREGHALRALVLAVAAASGLGIERALVTCDDDNDGSRAVIERAGGVYEDTRNGKRRYWLDTGLTEGGTSPRNVGRAARA</sequence>
<dbReference type="PROSITE" id="PS51186">
    <property type="entry name" value="GNAT"/>
    <property type="match status" value="1"/>
</dbReference>
<dbReference type="EMBL" id="JBHSMD010000001">
    <property type="protein sequence ID" value="MFC5491893.1"/>
    <property type="molecule type" value="Genomic_DNA"/>
</dbReference>
<dbReference type="RefSeq" id="WP_345177911.1">
    <property type="nucleotide sequence ID" value="NZ_BAABFQ010000006.1"/>
</dbReference>
<protein>
    <submittedName>
        <fullName evidence="2">GNAT family N-acetyltransferase</fullName>
    </submittedName>
</protein>
<dbReference type="Gene3D" id="3.40.630.30">
    <property type="match status" value="1"/>
</dbReference>
<proteinExistence type="predicted"/>
<organism evidence="2 3">
    <name type="scientific">Nocardioides caricicola</name>
    <dbReference type="NCBI Taxonomy" id="634770"/>
    <lineage>
        <taxon>Bacteria</taxon>
        <taxon>Bacillati</taxon>
        <taxon>Actinomycetota</taxon>
        <taxon>Actinomycetes</taxon>
        <taxon>Propionibacteriales</taxon>
        <taxon>Nocardioidaceae</taxon>
        <taxon>Nocardioides</taxon>
    </lineage>
</organism>
<feature type="domain" description="N-acetyltransferase" evidence="1">
    <location>
        <begin position="37"/>
        <end position="175"/>
    </location>
</feature>
<evidence type="ECO:0000259" key="1">
    <source>
        <dbReference type="PROSITE" id="PS51186"/>
    </source>
</evidence>
<dbReference type="InterPro" id="IPR000182">
    <property type="entry name" value="GNAT_dom"/>
</dbReference>
<gene>
    <name evidence="2" type="ORF">ACFPKY_02205</name>
</gene>
<reference evidence="3" key="1">
    <citation type="journal article" date="2019" name="Int. J. Syst. Evol. Microbiol.">
        <title>The Global Catalogue of Microorganisms (GCM) 10K type strain sequencing project: providing services to taxonomists for standard genome sequencing and annotation.</title>
        <authorList>
            <consortium name="The Broad Institute Genomics Platform"/>
            <consortium name="The Broad Institute Genome Sequencing Center for Infectious Disease"/>
            <person name="Wu L."/>
            <person name="Ma J."/>
        </authorList>
    </citation>
    <scope>NUCLEOTIDE SEQUENCE [LARGE SCALE GENOMIC DNA]</scope>
    <source>
        <strain evidence="3">KACC 13778</strain>
    </source>
</reference>